<dbReference type="Pfam" id="PF00067">
    <property type="entry name" value="p450"/>
    <property type="match status" value="1"/>
</dbReference>
<dbReference type="InParanoid" id="A8N8J0"/>
<dbReference type="HOGENOM" id="CLU_022195_0_2_1"/>
<dbReference type="eggNOG" id="KOG0157">
    <property type="taxonomic scope" value="Eukaryota"/>
</dbReference>
<keyword evidence="4 12" id="KW-0349">Heme</keyword>
<evidence type="ECO:0000256" key="6">
    <source>
        <dbReference type="ARBA" id="ARBA00022723"/>
    </source>
</evidence>
<evidence type="ECO:0000256" key="11">
    <source>
        <dbReference type="ARBA" id="ARBA00023136"/>
    </source>
</evidence>
<comment type="caution">
    <text evidence="14">The sequence shown here is derived from an EMBL/GenBank/DDBJ whole genome shotgun (WGS) entry which is preliminary data.</text>
</comment>
<dbReference type="SUPFAM" id="SSF48264">
    <property type="entry name" value="Cytochrome P450"/>
    <property type="match status" value="1"/>
</dbReference>
<dbReference type="EMBL" id="AACS02000007">
    <property type="protein sequence ID" value="EAU90768.2"/>
    <property type="molecule type" value="Genomic_DNA"/>
</dbReference>
<reference evidence="14 15" key="1">
    <citation type="journal article" date="2010" name="Proc. Natl. Acad. Sci. U.S.A.">
        <title>Insights into evolution of multicellular fungi from the assembled chromosomes of the mushroom Coprinopsis cinerea (Coprinus cinereus).</title>
        <authorList>
            <person name="Stajich J.E."/>
            <person name="Wilke S.K."/>
            <person name="Ahren D."/>
            <person name="Au C.H."/>
            <person name="Birren B.W."/>
            <person name="Borodovsky M."/>
            <person name="Burns C."/>
            <person name="Canback B."/>
            <person name="Casselton L.A."/>
            <person name="Cheng C.K."/>
            <person name="Deng J."/>
            <person name="Dietrich F.S."/>
            <person name="Fargo D.C."/>
            <person name="Farman M.L."/>
            <person name="Gathman A.C."/>
            <person name="Goldberg J."/>
            <person name="Guigo R."/>
            <person name="Hoegger P.J."/>
            <person name="Hooker J.B."/>
            <person name="Huggins A."/>
            <person name="James T.Y."/>
            <person name="Kamada T."/>
            <person name="Kilaru S."/>
            <person name="Kodira C."/>
            <person name="Kues U."/>
            <person name="Kupfer D."/>
            <person name="Kwan H.S."/>
            <person name="Lomsadze A."/>
            <person name="Li W."/>
            <person name="Lilly W.W."/>
            <person name="Ma L.J."/>
            <person name="Mackey A.J."/>
            <person name="Manning G."/>
            <person name="Martin F."/>
            <person name="Muraguchi H."/>
            <person name="Natvig D.O."/>
            <person name="Palmerini H."/>
            <person name="Ramesh M.A."/>
            <person name="Rehmeyer C.J."/>
            <person name="Roe B.A."/>
            <person name="Shenoy N."/>
            <person name="Stanke M."/>
            <person name="Ter-Hovhannisyan V."/>
            <person name="Tunlid A."/>
            <person name="Velagapudi R."/>
            <person name="Vision T.J."/>
            <person name="Zeng Q."/>
            <person name="Zolan M.E."/>
            <person name="Pukkila P.J."/>
        </authorList>
    </citation>
    <scope>NUCLEOTIDE SEQUENCE [LARGE SCALE GENOMIC DNA]</scope>
    <source>
        <strain evidence="15">Okayama-7 / 130 / ATCC MYA-4618 / FGSC 9003</strain>
    </source>
</reference>
<evidence type="ECO:0000256" key="5">
    <source>
        <dbReference type="ARBA" id="ARBA00022692"/>
    </source>
</evidence>
<evidence type="ECO:0000313" key="14">
    <source>
        <dbReference type="EMBL" id="EAU90768.2"/>
    </source>
</evidence>
<dbReference type="InterPro" id="IPR036396">
    <property type="entry name" value="Cyt_P450_sf"/>
</dbReference>
<evidence type="ECO:0000256" key="12">
    <source>
        <dbReference type="PIRSR" id="PIRSR602401-1"/>
    </source>
</evidence>
<feature type="binding site" description="axial binding residue" evidence="12">
    <location>
        <position position="441"/>
    </location>
    <ligand>
        <name>heme</name>
        <dbReference type="ChEBI" id="CHEBI:30413"/>
    </ligand>
    <ligandPart>
        <name>Fe</name>
        <dbReference type="ChEBI" id="CHEBI:18248"/>
    </ligandPart>
</feature>
<dbReference type="CDD" id="cd11041">
    <property type="entry name" value="CYP503A1-like"/>
    <property type="match status" value="1"/>
</dbReference>
<dbReference type="Proteomes" id="UP000001861">
    <property type="component" value="Unassembled WGS sequence"/>
</dbReference>
<keyword evidence="15" id="KW-1185">Reference proteome</keyword>
<evidence type="ECO:0000256" key="10">
    <source>
        <dbReference type="ARBA" id="ARBA00023033"/>
    </source>
</evidence>
<keyword evidence="9 12" id="KW-0408">Iron</keyword>
<name>A8N8J0_COPC7</name>
<dbReference type="RefSeq" id="XP_001831146.2">
    <property type="nucleotide sequence ID" value="XM_001831094.2"/>
</dbReference>
<dbReference type="OMA" id="TFGMGKH"/>
<accession>A8N8J0</accession>
<evidence type="ECO:0000256" key="7">
    <source>
        <dbReference type="ARBA" id="ARBA00022989"/>
    </source>
</evidence>
<keyword evidence="7" id="KW-1133">Transmembrane helix</keyword>
<dbReference type="OrthoDB" id="1844152at2759"/>
<dbReference type="PANTHER" id="PTHR46206">
    <property type="entry name" value="CYTOCHROME P450"/>
    <property type="match status" value="1"/>
</dbReference>
<evidence type="ECO:0000256" key="4">
    <source>
        <dbReference type="ARBA" id="ARBA00022617"/>
    </source>
</evidence>
<dbReference type="GO" id="GO:0004497">
    <property type="term" value="F:monooxygenase activity"/>
    <property type="evidence" value="ECO:0007669"/>
    <property type="project" value="UniProtKB-KW"/>
</dbReference>
<keyword evidence="8 13" id="KW-0560">Oxidoreductase</keyword>
<gene>
    <name evidence="14" type="ORF">CC1G_04037</name>
</gene>
<dbReference type="AlphaFoldDB" id="A8N8J0"/>
<comment type="cofactor">
    <cofactor evidence="1 12">
        <name>heme</name>
        <dbReference type="ChEBI" id="CHEBI:30413"/>
    </cofactor>
</comment>
<dbReference type="KEGG" id="cci:CC1G_04037"/>
<dbReference type="InterPro" id="IPR002401">
    <property type="entry name" value="Cyt_P450_E_grp-I"/>
</dbReference>
<evidence type="ECO:0000256" key="3">
    <source>
        <dbReference type="ARBA" id="ARBA00010617"/>
    </source>
</evidence>
<comment type="similarity">
    <text evidence="3 13">Belongs to the cytochrome P450 family.</text>
</comment>
<proteinExistence type="inferred from homology"/>
<dbReference type="PROSITE" id="PS00086">
    <property type="entry name" value="CYTOCHROME_P450"/>
    <property type="match status" value="1"/>
</dbReference>
<keyword evidence="5" id="KW-0812">Transmembrane</keyword>
<protein>
    <submittedName>
        <fullName evidence="14">Cytochrome P450</fullName>
    </submittedName>
</protein>
<evidence type="ECO:0000256" key="9">
    <source>
        <dbReference type="ARBA" id="ARBA00023004"/>
    </source>
</evidence>
<evidence type="ECO:0000256" key="2">
    <source>
        <dbReference type="ARBA" id="ARBA00004370"/>
    </source>
</evidence>
<dbReference type="GO" id="GO:0020037">
    <property type="term" value="F:heme binding"/>
    <property type="evidence" value="ECO:0007669"/>
    <property type="project" value="InterPro"/>
</dbReference>
<keyword evidence="6 12" id="KW-0479">Metal-binding</keyword>
<dbReference type="InterPro" id="IPR017972">
    <property type="entry name" value="Cyt_P450_CS"/>
</dbReference>
<sequence length="497" mass="56118">MDSVWQGLEAAKELVLERPGTAAASLGALYAAWLVYHLGDTRKVNHIPSLASNSAILSYLDGIKFFARAPQYAAESYEKLRSQVIKVPGLFNWIVLVHGHDLVEQVRKAPDHQLDFHIAVTESLQTPLTMGPAIESNPYHIGVVRNQLKRFTPQLIPAVHDEIANWASVVAHDEIMKVICRASNRTFVGLPVCRDPDYIDLNIKYTIDVVTSAAVLRLFPPFLRKTVHSVFLPATRKRVEQGVRHLAPLIKHRREQIALLGDEYERPMDFLMWLMEEAKGEETAERALTLRILVLNFAAIHTSTMTFTQALYDLAAHPEYQEPLREEARAAVKEHGWSKTAVDKFVKIDSFIKESQRHHPMASVMMNRHVLEDFTLANGVKVPKGLTLAVDITGMHQSSEYGNPSEFDPWRFSRIQEAGKRSDMTTTNAEFLAFGHGRHACPGRFFAAVELKLMMAYVVLNYDVKCEGERPKNLWLGVTCAPNPKAKLLFRKREPGI</sequence>
<dbReference type="PRINTS" id="PR00463">
    <property type="entry name" value="EP450I"/>
</dbReference>
<dbReference type="GO" id="GO:0016020">
    <property type="term" value="C:membrane"/>
    <property type="evidence" value="ECO:0007669"/>
    <property type="project" value="UniProtKB-SubCell"/>
</dbReference>
<organism evidence="14 15">
    <name type="scientific">Coprinopsis cinerea (strain Okayama-7 / 130 / ATCC MYA-4618 / FGSC 9003)</name>
    <name type="common">Inky cap fungus</name>
    <name type="synonym">Hormographiella aspergillata</name>
    <dbReference type="NCBI Taxonomy" id="240176"/>
    <lineage>
        <taxon>Eukaryota</taxon>
        <taxon>Fungi</taxon>
        <taxon>Dikarya</taxon>
        <taxon>Basidiomycota</taxon>
        <taxon>Agaricomycotina</taxon>
        <taxon>Agaricomycetes</taxon>
        <taxon>Agaricomycetidae</taxon>
        <taxon>Agaricales</taxon>
        <taxon>Agaricineae</taxon>
        <taxon>Psathyrellaceae</taxon>
        <taxon>Coprinopsis</taxon>
    </lineage>
</organism>
<dbReference type="PANTHER" id="PTHR46206:SF5">
    <property type="entry name" value="P450, PUTATIVE (EUROFUNG)-RELATED"/>
    <property type="match status" value="1"/>
</dbReference>
<keyword evidence="10 13" id="KW-0503">Monooxygenase</keyword>
<dbReference type="GO" id="GO:0016705">
    <property type="term" value="F:oxidoreductase activity, acting on paired donors, with incorporation or reduction of molecular oxygen"/>
    <property type="evidence" value="ECO:0007669"/>
    <property type="project" value="InterPro"/>
</dbReference>
<evidence type="ECO:0000256" key="13">
    <source>
        <dbReference type="RuleBase" id="RU000461"/>
    </source>
</evidence>
<evidence type="ECO:0000256" key="8">
    <source>
        <dbReference type="ARBA" id="ARBA00023002"/>
    </source>
</evidence>
<comment type="subcellular location">
    <subcellularLocation>
        <location evidence="2">Membrane</location>
    </subcellularLocation>
</comment>
<dbReference type="InterPro" id="IPR001128">
    <property type="entry name" value="Cyt_P450"/>
</dbReference>
<dbReference type="GO" id="GO:0005506">
    <property type="term" value="F:iron ion binding"/>
    <property type="evidence" value="ECO:0007669"/>
    <property type="project" value="InterPro"/>
</dbReference>
<dbReference type="Gene3D" id="1.10.630.10">
    <property type="entry name" value="Cytochrome P450"/>
    <property type="match status" value="1"/>
</dbReference>
<dbReference type="VEuPathDB" id="FungiDB:CC1G_04037"/>
<evidence type="ECO:0000313" key="15">
    <source>
        <dbReference type="Proteomes" id="UP000001861"/>
    </source>
</evidence>
<keyword evidence="11" id="KW-0472">Membrane</keyword>
<dbReference type="GeneID" id="6007607"/>
<evidence type="ECO:0000256" key="1">
    <source>
        <dbReference type="ARBA" id="ARBA00001971"/>
    </source>
</evidence>